<dbReference type="AlphaFoldDB" id="A0A8H6I4D9"/>
<reference evidence="3 4" key="1">
    <citation type="submission" date="2020-07" db="EMBL/GenBank/DDBJ databases">
        <title>Comparative genomics of pyrophilous fungi reveals a link between fire events and developmental genes.</title>
        <authorList>
            <consortium name="DOE Joint Genome Institute"/>
            <person name="Steindorff A.S."/>
            <person name="Carver A."/>
            <person name="Calhoun S."/>
            <person name="Stillman K."/>
            <person name="Liu H."/>
            <person name="Lipzen A."/>
            <person name="Pangilinan J."/>
            <person name="Labutti K."/>
            <person name="Bruns T.D."/>
            <person name="Grigoriev I.V."/>
        </authorList>
    </citation>
    <scope>NUCLEOTIDE SEQUENCE [LARGE SCALE GENOMIC DNA]</scope>
    <source>
        <strain evidence="3 4">CBS 144469</strain>
    </source>
</reference>
<accession>A0A8H6I4D9</accession>
<keyword evidence="1" id="KW-0732">Signal</keyword>
<dbReference type="GO" id="GO:0016787">
    <property type="term" value="F:hydrolase activity"/>
    <property type="evidence" value="ECO:0007669"/>
    <property type="project" value="UniProtKB-KW"/>
</dbReference>
<dbReference type="SUPFAM" id="SSF51445">
    <property type="entry name" value="(Trans)glycosidases"/>
    <property type="match status" value="1"/>
</dbReference>
<dbReference type="OrthoDB" id="2831684at2759"/>
<dbReference type="EMBL" id="JACGCI010000023">
    <property type="protein sequence ID" value="KAF6757253.1"/>
    <property type="molecule type" value="Genomic_DNA"/>
</dbReference>
<dbReference type="Pfam" id="PF16862">
    <property type="entry name" value="Glyco_hydro_79C"/>
    <property type="match status" value="1"/>
</dbReference>
<organism evidence="3 4">
    <name type="scientific">Ephemerocybe angulata</name>
    <dbReference type="NCBI Taxonomy" id="980116"/>
    <lineage>
        <taxon>Eukaryota</taxon>
        <taxon>Fungi</taxon>
        <taxon>Dikarya</taxon>
        <taxon>Basidiomycota</taxon>
        <taxon>Agaricomycotina</taxon>
        <taxon>Agaricomycetes</taxon>
        <taxon>Agaricomycetidae</taxon>
        <taxon>Agaricales</taxon>
        <taxon>Agaricineae</taxon>
        <taxon>Psathyrellaceae</taxon>
        <taxon>Ephemerocybe</taxon>
    </lineage>
</organism>
<sequence length="587" mass="63605">MPWFSGSQYTVRRLLLLCLPLLLLSSLGLLALRGKPDKGGNGQGARTRLTSATPIIRLQGTGNLPADASHSLHPSLASFSIETAFFEAYVGNASSPNLLTRHLLDNLKQRTGVPAEVRIGGITADSTYWNASQSVGLSNFVDTAGVLHNTTVGPDFWKSMSLLPEGTKITVNLNLDDLRYQSALDVARSAFEGLPAKQLVAFEIGNEPDHYHSFTPKNYSSIWGEWANNITSTLGLKRPFFQVAATAEDPLWPYDAPGAASQLGCVSALGAGANRDGVVASCSEHSYQYSVCDPVRTAVATLPNLVNHTRLAMFLDLWQPRVREVRRQLGSHAFVNGEYNSVSCSGKGGVSNTFGQALWLLDTTLYAASINISRLYIHQGGPLALQSSTQLNHGALREPLTERSCFRLSFYDLWYPVQNTNGPVKVFPSYYAYLFVTEALGFSKSTRIANLFPGRQANGSTITTQLGDVSSGQLVSYGFWDLDGPLKTRYPSKLALLNLQIYNASQTGATARPNATFDISAYVKDPGQRVKIRRLQAPGADIIEGNATLWAGQNFGSGSPIGQLNEEITTGPLVNVRASEAALVFLY</sequence>
<protein>
    <submittedName>
        <fullName evidence="3">Glycoside hydrolase family 79 protein</fullName>
    </submittedName>
</protein>
<dbReference type="InterPro" id="IPR052974">
    <property type="entry name" value="GH79_Enzymes"/>
</dbReference>
<evidence type="ECO:0000259" key="2">
    <source>
        <dbReference type="Pfam" id="PF16862"/>
    </source>
</evidence>
<dbReference type="PANTHER" id="PTHR36183:SF2">
    <property type="entry name" value="BETA-GLUCURONIDASE C-TERMINAL DOMAIN-CONTAINING PROTEIN"/>
    <property type="match status" value="1"/>
</dbReference>
<name>A0A8H6I4D9_9AGAR</name>
<proteinExistence type="predicted"/>
<gene>
    <name evidence="3" type="ORF">DFP72DRAFT_1007245</name>
</gene>
<dbReference type="InterPro" id="IPR017853">
    <property type="entry name" value="GH"/>
</dbReference>
<comment type="caution">
    <text evidence="3">The sequence shown here is derived from an EMBL/GenBank/DDBJ whole genome shotgun (WGS) entry which is preliminary data.</text>
</comment>
<dbReference type="Proteomes" id="UP000521943">
    <property type="component" value="Unassembled WGS sequence"/>
</dbReference>
<keyword evidence="4" id="KW-1185">Reference proteome</keyword>
<feature type="chain" id="PRO_5034165514" evidence="1">
    <location>
        <begin position="32"/>
        <end position="587"/>
    </location>
</feature>
<feature type="domain" description="Beta-glucuronidase C-terminal" evidence="2">
    <location>
        <begin position="491"/>
        <end position="583"/>
    </location>
</feature>
<dbReference type="PANTHER" id="PTHR36183">
    <property type="entry name" value="BETA-GLUCURONIDASE"/>
    <property type="match status" value="1"/>
</dbReference>
<evidence type="ECO:0000256" key="1">
    <source>
        <dbReference type="SAM" id="SignalP"/>
    </source>
</evidence>
<keyword evidence="3" id="KW-0378">Hydrolase</keyword>
<feature type="signal peptide" evidence="1">
    <location>
        <begin position="1"/>
        <end position="31"/>
    </location>
</feature>
<evidence type="ECO:0000313" key="3">
    <source>
        <dbReference type="EMBL" id="KAF6757253.1"/>
    </source>
</evidence>
<dbReference type="Gene3D" id="3.20.20.80">
    <property type="entry name" value="Glycosidases"/>
    <property type="match status" value="1"/>
</dbReference>
<dbReference type="InterPro" id="IPR031728">
    <property type="entry name" value="GlcAase_C"/>
</dbReference>
<evidence type="ECO:0000313" key="4">
    <source>
        <dbReference type="Proteomes" id="UP000521943"/>
    </source>
</evidence>